<dbReference type="CDD" id="cd06170">
    <property type="entry name" value="LuxR_C_like"/>
    <property type="match status" value="1"/>
</dbReference>
<dbReference type="PRINTS" id="PR00038">
    <property type="entry name" value="HTHLUXR"/>
</dbReference>
<dbReference type="GO" id="GO:0003677">
    <property type="term" value="F:DNA binding"/>
    <property type="evidence" value="ECO:0007669"/>
    <property type="project" value="UniProtKB-KW"/>
</dbReference>
<dbReference type="Pfam" id="PF00196">
    <property type="entry name" value="GerE"/>
    <property type="match status" value="1"/>
</dbReference>
<organism evidence="5 6">
    <name type="scientific">Vulcanimicrobium alpinum</name>
    <dbReference type="NCBI Taxonomy" id="3016050"/>
    <lineage>
        <taxon>Bacteria</taxon>
        <taxon>Bacillati</taxon>
        <taxon>Vulcanimicrobiota</taxon>
        <taxon>Vulcanimicrobiia</taxon>
        <taxon>Vulcanimicrobiales</taxon>
        <taxon>Vulcanimicrobiaceae</taxon>
        <taxon>Vulcanimicrobium</taxon>
    </lineage>
</organism>
<dbReference type="InterPro" id="IPR000792">
    <property type="entry name" value="Tscrpt_reg_LuxR_C"/>
</dbReference>
<evidence type="ECO:0000256" key="3">
    <source>
        <dbReference type="ARBA" id="ARBA00023163"/>
    </source>
</evidence>
<dbReference type="Proteomes" id="UP001317532">
    <property type="component" value="Chromosome"/>
</dbReference>
<reference evidence="5 6" key="1">
    <citation type="journal article" date="2022" name="ISME Commun">
        <title>Vulcanimicrobium alpinus gen. nov. sp. nov., the first cultivated representative of the candidate phylum 'Eremiobacterota', is a metabolically versatile aerobic anoxygenic phototroph.</title>
        <authorList>
            <person name="Yabe S."/>
            <person name="Muto K."/>
            <person name="Abe K."/>
            <person name="Yokota A."/>
            <person name="Staudigel H."/>
            <person name="Tebo B.M."/>
        </authorList>
    </citation>
    <scope>NUCLEOTIDE SEQUENCE [LARGE SCALE GENOMIC DNA]</scope>
    <source>
        <strain evidence="5 6">WC8-2</strain>
    </source>
</reference>
<accession>A0AAN2CAX9</accession>
<dbReference type="GO" id="GO:0006355">
    <property type="term" value="P:regulation of DNA-templated transcription"/>
    <property type="evidence" value="ECO:0007669"/>
    <property type="project" value="InterPro"/>
</dbReference>
<evidence type="ECO:0000259" key="4">
    <source>
        <dbReference type="PROSITE" id="PS50043"/>
    </source>
</evidence>
<dbReference type="SUPFAM" id="SSF46894">
    <property type="entry name" value="C-terminal effector domain of the bipartite response regulators"/>
    <property type="match status" value="1"/>
</dbReference>
<evidence type="ECO:0000313" key="6">
    <source>
        <dbReference type="Proteomes" id="UP001317532"/>
    </source>
</evidence>
<protein>
    <recommendedName>
        <fullName evidence="4">HTH luxR-type domain-containing protein</fullName>
    </recommendedName>
</protein>
<dbReference type="KEGG" id="vab:WPS_31050"/>
<sequence>MASRCAELNLPHQRAQALELTGNVAPNEPAPREREVSGLLPAGKSNRAVAAELAISERTVEKHVEAILAKLGFSSRSELAARRGRAGASTSSP</sequence>
<dbReference type="PANTHER" id="PTHR44688">
    <property type="entry name" value="DNA-BINDING TRANSCRIPTIONAL ACTIVATOR DEVR_DOSR"/>
    <property type="match status" value="1"/>
</dbReference>
<dbReference type="InterPro" id="IPR036388">
    <property type="entry name" value="WH-like_DNA-bd_sf"/>
</dbReference>
<dbReference type="Gene3D" id="1.10.10.10">
    <property type="entry name" value="Winged helix-like DNA-binding domain superfamily/Winged helix DNA-binding domain"/>
    <property type="match status" value="1"/>
</dbReference>
<gene>
    <name evidence="5" type="ORF">WPS_31050</name>
</gene>
<dbReference type="PROSITE" id="PS50043">
    <property type="entry name" value="HTH_LUXR_2"/>
    <property type="match status" value="1"/>
</dbReference>
<evidence type="ECO:0000313" key="5">
    <source>
        <dbReference type="EMBL" id="BDE07829.1"/>
    </source>
</evidence>
<keyword evidence="6" id="KW-1185">Reference proteome</keyword>
<keyword evidence="3" id="KW-0804">Transcription</keyword>
<feature type="domain" description="HTH luxR-type" evidence="4">
    <location>
        <begin position="22"/>
        <end position="87"/>
    </location>
</feature>
<keyword evidence="2" id="KW-0238">DNA-binding</keyword>
<evidence type="ECO:0000256" key="2">
    <source>
        <dbReference type="ARBA" id="ARBA00023125"/>
    </source>
</evidence>
<name>A0AAN2CAX9_UNVUL</name>
<dbReference type="SMART" id="SM00421">
    <property type="entry name" value="HTH_LUXR"/>
    <property type="match status" value="1"/>
</dbReference>
<evidence type="ECO:0000256" key="1">
    <source>
        <dbReference type="ARBA" id="ARBA00023015"/>
    </source>
</evidence>
<keyword evidence="1" id="KW-0805">Transcription regulation</keyword>
<dbReference type="InterPro" id="IPR016032">
    <property type="entry name" value="Sig_transdc_resp-reg_C-effctor"/>
</dbReference>
<dbReference type="PROSITE" id="PS00622">
    <property type="entry name" value="HTH_LUXR_1"/>
    <property type="match status" value="1"/>
</dbReference>
<dbReference type="AlphaFoldDB" id="A0AAN2CAX9"/>
<dbReference type="PANTHER" id="PTHR44688:SF16">
    <property type="entry name" value="DNA-BINDING TRANSCRIPTIONAL ACTIVATOR DEVR_DOSR"/>
    <property type="match status" value="1"/>
</dbReference>
<dbReference type="EMBL" id="AP025523">
    <property type="protein sequence ID" value="BDE07829.1"/>
    <property type="molecule type" value="Genomic_DNA"/>
</dbReference>
<proteinExistence type="predicted"/>